<feature type="binding site" evidence="15">
    <location>
        <position position="356"/>
    </location>
    <ligand>
        <name>substrate</name>
    </ligand>
</feature>
<keyword evidence="9" id="KW-0325">Glycoprotein</keyword>
<dbReference type="Pfam" id="PF00128">
    <property type="entry name" value="Alpha-amylase"/>
    <property type="match status" value="1"/>
</dbReference>
<proteinExistence type="inferred from homology"/>
<dbReference type="InterPro" id="IPR006047">
    <property type="entry name" value="GH13_cat_dom"/>
</dbReference>
<evidence type="ECO:0000256" key="3">
    <source>
        <dbReference type="ARBA" id="ARBA00008061"/>
    </source>
</evidence>
<comment type="catalytic activity">
    <reaction evidence="1">
        <text>Endohydrolysis of (1-&gt;4)-alpha-D-glucosidic linkages in polysaccharides containing three or more (1-&gt;4)-alpha-linked D-glucose units.</text>
        <dbReference type="EC" id="3.2.1.1"/>
    </reaction>
</comment>
<dbReference type="GO" id="GO:0016052">
    <property type="term" value="P:carbohydrate catabolic process"/>
    <property type="evidence" value="ECO:0007669"/>
    <property type="project" value="InterPro"/>
</dbReference>
<evidence type="ECO:0000256" key="15">
    <source>
        <dbReference type="PIRSR" id="PIRSR001024-5"/>
    </source>
</evidence>
<dbReference type="Gene3D" id="3.20.20.80">
    <property type="entry name" value="Glycosidases"/>
    <property type="match status" value="1"/>
</dbReference>
<evidence type="ECO:0000256" key="5">
    <source>
        <dbReference type="ARBA" id="ARBA00022723"/>
    </source>
</evidence>
<dbReference type="InterPro" id="IPR017853">
    <property type="entry name" value="GH"/>
</dbReference>
<dbReference type="EC" id="3.2.1.1" evidence="4"/>
<comment type="similarity">
    <text evidence="3">Belongs to the glycosyl hydrolase 13 family.</text>
</comment>
<name>A0A8H7F6P3_AGABI</name>
<dbReference type="InterPro" id="IPR013777">
    <property type="entry name" value="A-amylase-like"/>
</dbReference>
<comment type="caution">
    <text evidence="18">The sequence shown here is derived from an EMBL/GenBank/DDBJ whole genome shotgun (WGS) entry which is preliminary data.</text>
</comment>
<feature type="active site" description="Nucleophile" evidence="12">
    <location>
        <position position="261"/>
    </location>
</feature>
<feature type="binding site" evidence="15">
    <location>
        <position position="142"/>
    </location>
    <ligand>
        <name>substrate</name>
    </ligand>
</feature>
<dbReference type="PANTHER" id="PTHR10357">
    <property type="entry name" value="ALPHA-AMYLASE FAMILY MEMBER"/>
    <property type="match status" value="1"/>
</dbReference>
<evidence type="ECO:0000313" key="18">
    <source>
        <dbReference type="EMBL" id="KAF7778873.1"/>
    </source>
</evidence>
<protein>
    <recommendedName>
        <fullName evidence="4">alpha-amylase</fullName>
        <ecNumber evidence="4">3.2.1.1</ecNumber>
    </recommendedName>
</protein>
<comment type="cofactor">
    <cofactor evidence="2">
        <name>Ca(2+)</name>
        <dbReference type="ChEBI" id="CHEBI:29108"/>
    </cofactor>
</comment>
<evidence type="ECO:0000256" key="7">
    <source>
        <dbReference type="ARBA" id="ARBA00022837"/>
    </source>
</evidence>
<evidence type="ECO:0000256" key="9">
    <source>
        <dbReference type="ARBA" id="ARBA00023180"/>
    </source>
</evidence>
<dbReference type="GO" id="GO:0004556">
    <property type="term" value="F:alpha-amylase activity"/>
    <property type="evidence" value="ECO:0007669"/>
    <property type="project" value="UniProtKB-EC"/>
</dbReference>
<keyword evidence="11" id="KW-0326">Glycosidase</keyword>
<evidence type="ECO:0000256" key="8">
    <source>
        <dbReference type="ARBA" id="ARBA00023157"/>
    </source>
</evidence>
<keyword evidence="5" id="KW-0479">Metal-binding</keyword>
<feature type="binding site" evidence="15">
    <location>
        <position position="289"/>
    </location>
    <ligand>
        <name>substrate</name>
    </ligand>
</feature>
<keyword evidence="16" id="KW-1133">Transmembrane helix</keyword>
<dbReference type="InterPro" id="IPR013780">
    <property type="entry name" value="Glyco_hydro_b"/>
</dbReference>
<accession>A0A8H7F6P3</accession>
<evidence type="ECO:0000256" key="2">
    <source>
        <dbReference type="ARBA" id="ARBA00001913"/>
    </source>
</evidence>
<keyword evidence="16" id="KW-0472">Membrane</keyword>
<evidence type="ECO:0000313" key="19">
    <source>
        <dbReference type="Proteomes" id="UP000629468"/>
    </source>
</evidence>
<dbReference type="EMBL" id="JABXXO010000004">
    <property type="protein sequence ID" value="KAF7778873.1"/>
    <property type="molecule type" value="Genomic_DNA"/>
</dbReference>
<evidence type="ECO:0000256" key="13">
    <source>
        <dbReference type="PIRSR" id="PIRSR001024-2"/>
    </source>
</evidence>
<evidence type="ECO:0000256" key="16">
    <source>
        <dbReference type="SAM" id="Phobius"/>
    </source>
</evidence>
<dbReference type="PIRSF" id="PIRSF001024">
    <property type="entry name" value="Alph-amyl_fung"/>
    <property type="match status" value="1"/>
</dbReference>
<feature type="active site" description="Proton donor" evidence="12">
    <location>
        <position position="285"/>
    </location>
</feature>
<dbReference type="PANTHER" id="PTHR10357:SF227">
    <property type="entry name" value="ALPHA-AMYLASE 2"/>
    <property type="match status" value="1"/>
</dbReference>
<evidence type="ECO:0000256" key="1">
    <source>
        <dbReference type="ARBA" id="ARBA00000548"/>
    </source>
</evidence>
<dbReference type="AlphaFoldDB" id="A0A8H7F6P3"/>
<dbReference type="FunFam" id="3.20.20.80:FF:000120">
    <property type="entry name" value="Alpha-amylase A"/>
    <property type="match status" value="1"/>
</dbReference>
<sequence length="541" mass="60908">MHHALSSCHVPYLREIKKSQRRSLCSLSTSLVVFYIPLSLAHSTISLSLFLLFSIARAATADQWRGRSIYQLITDRFALPNGTDPSACDPAERAYCGGTWNTIRENLDYIQDAGFTAIWISPVNENYDGPRTVYGDAYHGYWIKDFSKLNNRFGTADDLKALVAELHRREMYIMVDVVINNVMSTSLKPDYSQYFFEDSSMYHPYCPIQWGNTTSEQTCWLGDTKVPLPDVNTSHPTVIAQYGDWIHDLVQEYQFDGLRIDAAKHVHVDFWPTFAAKAGVFCMGEVFSGVEVDPVAQYQGPQGLDSVLNYPMYTALVEAFGIPGPGNITAVSTVIEQSQNSFHDTTVLGNFLENQDVPRWHNISVDPQSLYNAMVLNFMMDGIPVVYYGQEQSFSGSSDPYNREPLWPSQYQQTDAYKFIQTLNQFRNYLVKTDWATQKTQILTASPYGIAVMKGKIISVVTNIGSPPRNGTDIAVKSPFESSSSMINILTCQQWVVGSRGYLDVQYTKGVLQLWGILLARTLLHLHSTRGVYPPPLCSLR</sequence>
<evidence type="ECO:0000256" key="12">
    <source>
        <dbReference type="PIRSR" id="PIRSR001024-1"/>
    </source>
</evidence>
<keyword evidence="10" id="KW-0119">Carbohydrate metabolism</keyword>
<feature type="disulfide bond" evidence="14">
    <location>
        <begin position="206"/>
        <end position="219"/>
    </location>
</feature>
<dbReference type="SMART" id="SM00642">
    <property type="entry name" value="Aamy"/>
    <property type="match status" value="1"/>
</dbReference>
<evidence type="ECO:0000259" key="17">
    <source>
        <dbReference type="SMART" id="SM00642"/>
    </source>
</evidence>
<dbReference type="GO" id="GO:0005509">
    <property type="term" value="F:calcium ion binding"/>
    <property type="evidence" value="ECO:0007669"/>
    <property type="project" value="InterPro"/>
</dbReference>
<keyword evidence="16" id="KW-0812">Transmembrane</keyword>
<dbReference type="SUPFAM" id="SSF51445">
    <property type="entry name" value="(Trans)glycosidases"/>
    <property type="match status" value="1"/>
</dbReference>
<gene>
    <name evidence="18" type="ORF">Agabi119p4_3218</name>
</gene>
<feature type="binding site" evidence="15">
    <location>
        <position position="403"/>
    </location>
    <ligand>
        <name>substrate</name>
    </ligand>
</feature>
<feature type="site" description="Transition state stabilizer" evidence="13">
    <location>
        <position position="356"/>
    </location>
</feature>
<organism evidence="18 19">
    <name type="scientific">Agaricus bisporus var. burnettii</name>
    <dbReference type="NCBI Taxonomy" id="192524"/>
    <lineage>
        <taxon>Eukaryota</taxon>
        <taxon>Fungi</taxon>
        <taxon>Dikarya</taxon>
        <taxon>Basidiomycota</taxon>
        <taxon>Agaricomycotina</taxon>
        <taxon>Agaricomycetes</taxon>
        <taxon>Agaricomycetidae</taxon>
        <taxon>Agaricales</taxon>
        <taxon>Agaricineae</taxon>
        <taxon>Agaricaceae</taxon>
        <taxon>Agaricus</taxon>
    </lineage>
</organism>
<evidence type="ECO:0000256" key="6">
    <source>
        <dbReference type="ARBA" id="ARBA00022801"/>
    </source>
</evidence>
<dbReference type="CDD" id="cd11319">
    <property type="entry name" value="AmyAc_euk_AmyA"/>
    <property type="match status" value="1"/>
</dbReference>
<reference evidence="18 19" key="1">
    <citation type="journal article" name="Sci. Rep.">
        <title>Telomere-to-telomere assembled and centromere annotated genomes of the two main subspecies of the button mushroom Agaricus bisporus reveal especially polymorphic chromosome ends.</title>
        <authorList>
            <person name="Sonnenberg A.S.M."/>
            <person name="Sedaghat-Telgerd N."/>
            <person name="Lavrijssen B."/>
            <person name="Ohm R.A."/>
            <person name="Hendrickx P.M."/>
            <person name="Scholtmeijer K."/>
            <person name="Baars J.J.P."/>
            <person name="van Peer A."/>
        </authorList>
    </citation>
    <scope>NUCLEOTIDE SEQUENCE [LARGE SCALE GENOMIC DNA]</scope>
    <source>
        <strain evidence="18 19">H119_p4</strain>
    </source>
</reference>
<dbReference type="SUPFAM" id="SSF51011">
    <property type="entry name" value="Glycosyl hydrolase domain"/>
    <property type="match status" value="1"/>
</dbReference>
<evidence type="ECO:0000256" key="10">
    <source>
        <dbReference type="ARBA" id="ARBA00023277"/>
    </source>
</evidence>
<dbReference type="Pfam" id="PF09260">
    <property type="entry name" value="A_amylase_dom_C"/>
    <property type="match status" value="1"/>
</dbReference>
<dbReference type="InterPro" id="IPR015340">
    <property type="entry name" value="A_amylase_C_dom"/>
</dbReference>
<evidence type="ECO:0000256" key="14">
    <source>
        <dbReference type="PIRSR" id="PIRSR001024-4"/>
    </source>
</evidence>
<keyword evidence="8 14" id="KW-1015">Disulfide bond</keyword>
<keyword evidence="7" id="KW-0106">Calcium</keyword>
<dbReference type="Gene3D" id="2.60.40.1180">
    <property type="entry name" value="Golgi alpha-mannosidase II"/>
    <property type="match status" value="1"/>
</dbReference>
<feature type="disulfide bond" evidence="14">
    <location>
        <begin position="88"/>
        <end position="96"/>
    </location>
</feature>
<keyword evidence="6" id="KW-0378">Hydrolase</keyword>
<evidence type="ECO:0000256" key="4">
    <source>
        <dbReference type="ARBA" id="ARBA00012595"/>
    </source>
</evidence>
<feature type="binding site" evidence="15">
    <location>
        <position position="259"/>
    </location>
    <ligand>
        <name>substrate</name>
    </ligand>
</feature>
<dbReference type="Proteomes" id="UP000629468">
    <property type="component" value="Unassembled WGS sequence"/>
</dbReference>
<evidence type="ECO:0000256" key="11">
    <source>
        <dbReference type="ARBA" id="ARBA00023295"/>
    </source>
</evidence>
<feature type="transmembrane region" description="Helical" evidence="16">
    <location>
        <begin position="24"/>
        <end position="53"/>
    </location>
</feature>
<feature type="domain" description="Glycosyl hydrolase family 13 catalytic" evidence="17">
    <location>
        <begin position="71"/>
        <end position="427"/>
    </location>
</feature>